<dbReference type="SUPFAM" id="SSF51206">
    <property type="entry name" value="cAMP-binding domain-like"/>
    <property type="match status" value="1"/>
</dbReference>
<gene>
    <name evidence="2" type="ORF">GGE16_001616</name>
</gene>
<feature type="domain" description="Cyclic nucleotide-binding" evidence="1">
    <location>
        <begin position="182"/>
        <end position="284"/>
    </location>
</feature>
<dbReference type="EMBL" id="JACIGO010000002">
    <property type="protein sequence ID" value="MBB4289576.1"/>
    <property type="molecule type" value="Genomic_DNA"/>
</dbReference>
<dbReference type="InterPro" id="IPR014710">
    <property type="entry name" value="RmlC-like_jellyroll"/>
</dbReference>
<dbReference type="InterPro" id="IPR011066">
    <property type="entry name" value="MscS_channel_C_sf"/>
</dbReference>
<evidence type="ECO:0000313" key="3">
    <source>
        <dbReference type="Proteomes" id="UP000538507"/>
    </source>
</evidence>
<dbReference type="Pfam" id="PF00027">
    <property type="entry name" value="cNMP_binding"/>
    <property type="match status" value="1"/>
</dbReference>
<protein>
    <recommendedName>
        <fullName evidence="1">Cyclic nucleotide-binding domain-containing protein</fullName>
    </recommendedName>
</protein>
<dbReference type="AlphaFoldDB" id="A0AAE2MHT8"/>
<dbReference type="SMART" id="SM00100">
    <property type="entry name" value="cNMP"/>
    <property type="match status" value="1"/>
</dbReference>
<dbReference type="GO" id="GO:0016020">
    <property type="term" value="C:membrane"/>
    <property type="evidence" value="ECO:0007669"/>
    <property type="project" value="InterPro"/>
</dbReference>
<organism evidence="2 3">
    <name type="scientific">Rhizobium leguminosarum</name>
    <dbReference type="NCBI Taxonomy" id="384"/>
    <lineage>
        <taxon>Bacteria</taxon>
        <taxon>Pseudomonadati</taxon>
        <taxon>Pseudomonadota</taxon>
        <taxon>Alphaproteobacteria</taxon>
        <taxon>Hyphomicrobiales</taxon>
        <taxon>Rhizobiaceae</taxon>
        <taxon>Rhizobium/Agrobacterium group</taxon>
        <taxon>Rhizobium</taxon>
    </lineage>
</organism>
<accession>A0AAE2MHT8</accession>
<dbReference type="InterPro" id="IPR000595">
    <property type="entry name" value="cNMP-bd_dom"/>
</dbReference>
<evidence type="ECO:0000313" key="2">
    <source>
        <dbReference type="EMBL" id="MBB4289576.1"/>
    </source>
</evidence>
<reference evidence="2 3" key="1">
    <citation type="submission" date="2020-08" db="EMBL/GenBank/DDBJ databases">
        <title>Genomic Encyclopedia of Type Strains, Phase IV (KMG-V): Genome sequencing to study the core and pangenomes of soil and plant-associated prokaryotes.</title>
        <authorList>
            <person name="Whitman W."/>
        </authorList>
    </citation>
    <scope>NUCLEOTIDE SEQUENCE [LARGE SCALE GENOMIC DNA]</scope>
    <source>
        <strain evidence="2 3">SEMIA 415</strain>
    </source>
</reference>
<dbReference type="InterPro" id="IPR018490">
    <property type="entry name" value="cNMP-bd_dom_sf"/>
</dbReference>
<comment type="caution">
    <text evidence="2">The sequence shown here is derived from an EMBL/GenBank/DDBJ whole genome shotgun (WGS) entry which is preliminary data.</text>
</comment>
<name>A0AAE2MHT8_RHILE</name>
<sequence>MALLLSLQEKDIILDVLGRAGHPITNWRATELLSGTNDLVVVPNSVLAKSRIVNISGPDKSHGASLQVRVFPSKPPALILQAMDRVLLSSNSILKTPAPSANITAMDRNSLEIELSFRVSDLGKVSSAKNELYDLVFRHVDAAGLQLADDQGSPRGGALQDAVETGAKRPTSARRLMDAIQLFSALTPQEKDDLVTTMNRLTFKKDDIVAHRGTALTSLMIVRSGVMTIEETEEGNSFELERLAPGDIFGERGVLMGALEPGDIKALTPAVVYEIPKQRLADIMKERPGMADDLAALLSARSRVEEQHHDAGRSIMGQHPQSLSVKIRHLFHL</sequence>
<dbReference type="Proteomes" id="UP000538507">
    <property type="component" value="Unassembled WGS sequence"/>
</dbReference>
<dbReference type="PROSITE" id="PS50042">
    <property type="entry name" value="CNMP_BINDING_3"/>
    <property type="match status" value="1"/>
</dbReference>
<dbReference type="CDD" id="cd00038">
    <property type="entry name" value="CAP_ED"/>
    <property type="match status" value="1"/>
</dbReference>
<evidence type="ECO:0000259" key="1">
    <source>
        <dbReference type="PROSITE" id="PS50042"/>
    </source>
</evidence>
<dbReference type="Gene3D" id="2.60.120.10">
    <property type="entry name" value="Jelly Rolls"/>
    <property type="match status" value="1"/>
</dbReference>
<proteinExistence type="predicted"/>
<dbReference type="SUPFAM" id="SSF82689">
    <property type="entry name" value="Mechanosensitive channel protein MscS (YggB), C-terminal domain"/>
    <property type="match status" value="1"/>
</dbReference>